<dbReference type="Pfam" id="PF02901">
    <property type="entry name" value="PFL-like"/>
    <property type="match status" value="1"/>
</dbReference>
<dbReference type="PROSITE" id="PS00850">
    <property type="entry name" value="GLY_RADICAL_1"/>
    <property type="match status" value="1"/>
</dbReference>
<keyword evidence="1 3" id="KW-0556">Organic radical</keyword>
<feature type="modified residue" description="Glycine radical" evidence="3">
    <location>
        <position position="785"/>
    </location>
</feature>
<comment type="caution">
    <text evidence="6">The sequence shown here is derived from an EMBL/GenBank/DDBJ whole genome shotgun (WGS) entry which is preliminary data.</text>
</comment>
<dbReference type="GO" id="GO:0005829">
    <property type="term" value="C:cytosol"/>
    <property type="evidence" value="ECO:0007669"/>
    <property type="project" value="TreeGrafter"/>
</dbReference>
<dbReference type="Pfam" id="PF01228">
    <property type="entry name" value="Gly_radical"/>
    <property type="match status" value="1"/>
</dbReference>
<dbReference type="Proteomes" id="UP001065549">
    <property type="component" value="Unassembled WGS sequence"/>
</dbReference>
<sequence length="809" mass="89956">MSDMIKDEACCGGTIDETSSTAFPRVNRLLDRFFDIKPQLCIERAMAYTRSYQKTEGETAVIRRAKAFKKACEEKSIFIADDELIVGCAASIPRAAVFCPEHATGWLKEELDGLSTRRQDPYEVTEEQKAVLRSEIFPYWEDKDISSHWLRQIPDEVKEIAVKTGIIDIEIKTQSGPGEISPNVKKVLQKGFLGIKKQAQDAAAALDIVKPEDYEKKNFYEAVCISLDGIMALAARYAALAREKAAAETDADRKAELLQIAENLDHVPANPARTFMEALQSFWILQIGCYIEANGPSYSPGRVDQLFYPYYKKDLAAGLLTEKKALELIECLYLKFAENTWFLSTNAAMYFAGYQPYQNVCVGGIARDGKDATNELSYLFITAKMEVRLHSPSLSVRVHKQSPDKFLRKAAALSQIGTGFPAIHNDEVTIKMMLISGADIEDARDYCMVGCVEPYIPGKMSKWTDGGHYNYGSVMELALTNGISVVNGNKKLGLSTGDPSEMSFEELKDAVKKQLAFCIKHIATACHICEKLHAEYTPYPYMSAMIDGCIETGRDITRGGAELTVGPAFIGTGIADLADSLSVIKEFVFDKQVFTMQDFVQAVKHNFKGHEEMKAYIESNGRFYGNDDDYVDDFVREMTDFAFEEITQYQSYRGPHYISGLYPVASHVPHGEVVAALPYGRLEGTPLADGCSPKGGTDVKGPTAVLKSVSKINHDAHVAGTLLNMRLDPMSSKGEEGNARIVSLIRSFIDLNIYHVQFNIISSDLLKKAQKNPGSYKSLIVRVAGYSAFFTELCKEMQDDIIQRTVQKF</sequence>
<protein>
    <submittedName>
        <fullName evidence="6">Formate C-acetyltransferase/glycerol dehydratase family glycyl radical enzyme</fullName>
    </submittedName>
</protein>
<dbReference type="GO" id="GO:0016829">
    <property type="term" value="F:lyase activity"/>
    <property type="evidence" value="ECO:0007669"/>
    <property type="project" value="UniProtKB-KW"/>
</dbReference>
<feature type="domain" description="PFL" evidence="5">
    <location>
        <begin position="24"/>
        <end position="682"/>
    </location>
</feature>
<dbReference type="SUPFAM" id="SSF51998">
    <property type="entry name" value="PFL-like glycyl radical enzymes"/>
    <property type="match status" value="1"/>
</dbReference>
<name>A0A9J6QZN6_9FIRM</name>
<dbReference type="EMBL" id="JAOSHN010000016">
    <property type="protein sequence ID" value="MCU7380914.1"/>
    <property type="molecule type" value="Genomic_DNA"/>
</dbReference>
<proteinExistence type="predicted"/>
<evidence type="ECO:0000259" key="5">
    <source>
        <dbReference type="PROSITE" id="PS51554"/>
    </source>
</evidence>
<organism evidence="6 7">
    <name type="scientific">Hominibacterium faecale</name>
    <dbReference type="NCBI Taxonomy" id="2839743"/>
    <lineage>
        <taxon>Bacteria</taxon>
        <taxon>Bacillati</taxon>
        <taxon>Bacillota</taxon>
        <taxon>Clostridia</taxon>
        <taxon>Peptostreptococcales</taxon>
        <taxon>Anaerovoracaceae</taxon>
        <taxon>Hominibacterium</taxon>
    </lineage>
</organism>
<dbReference type="AlphaFoldDB" id="A0A9J6QZN6"/>
<dbReference type="InterPro" id="IPR001150">
    <property type="entry name" value="Gly_radical"/>
</dbReference>
<dbReference type="PROSITE" id="PS51554">
    <property type="entry name" value="PFL"/>
    <property type="match status" value="1"/>
</dbReference>
<evidence type="ECO:0000313" key="6">
    <source>
        <dbReference type="EMBL" id="MCU7380914.1"/>
    </source>
</evidence>
<evidence type="ECO:0000256" key="3">
    <source>
        <dbReference type="PROSITE-ProRule" id="PRU00493"/>
    </source>
</evidence>
<keyword evidence="2" id="KW-0456">Lyase</keyword>
<dbReference type="InterPro" id="IPR051215">
    <property type="entry name" value="GRE"/>
</dbReference>
<dbReference type="InterPro" id="IPR010098">
    <property type="entry name" value="PFL2/GDeHydtase_fam"/>
</dbReference>
<dbReference type="PANTHER" id="PTHR43641">
    <property type="entry name" value="FORMATE ACETYLTRANSFERASE 3-RELATED"/>
    <property type="match status" value="1"/>
</dbReference>
<dbReference type="PROSITE" id="PS51149">
    <property type="entry name" value="GLY_RADICAL_2"/>
    <property type="match status" value="1"/>
</dbReference>
<reference evidence="6" key="1">
    <citation type="submission" date="2022-09" db="EMBL/GenBank/DDBJ databases">
        <title>Culturomic study of gut microbiota in children with autism spectrum disorder.</title>
        <authorList>
            <person name="Efimov B.A."/>
            <person name="Chaplin A.V."/>
            <person name="Sokolova S.R."/>
            <person name="Pikina A.P."/>
            <person name="Korzhanova M."/>
            <person name="Belova V."/>
            <person name="Korostin D."/>
        </authorList>
    </citation>
    <scope>NUCLEOTIDE SEQUENCE</scope>
    <source>
        <strain evidence="6">ASD5510</strain>
    </source>
</reference>
<keyword evidence="7" id="KW-1185">Reference proteome</keyword>
<dbReference type="PANTHER" id="PTHR43641:SF2">
    <property type="entry name" value="DEHYDRATASE YBIW-RELATED"/>
    <property type="match status" value="1"/>
</dbReference>
<feature type="domain" description="Glycine radical" evidence="4">
    <location>
        <begin position="689"/>
        <end position="809"/>
    </location>
</feature>
<gene>
    <name evidence="6" type="ORF">OBO34_21600</name>
</gene>
<evidence type="ECO:0000256" key="1">
    <source>
        <dbReference type="ARBA" id="ARBA00022818"/>
    </source>
</evidence>
<dbReference type="InterPro" id="IPR004184">
    <property type="entry name" value="PFL_dom"/>
</dbReference>
<dbReference type="NCBIfam" id="TIGR01774">
    <property type="entry name" value="PFL2-3"/>
    <property type="match status" value="1"/>
</dbReference>
<dbReference type="Gene3D" id="3.20.70.20">
    <property type="match status" value="1"/>
</dbReference>
<evidence type="ECO:0000259" key="4">
    <source>
        <dbReference type="PROSITE" id="PS51149"/>
    </source>
</evidence>
<evidence type="ECO:0000313" key="7">
    <source>
        <dbReference type="Proteomes" id="UP001065549"/>
    </source>
</evidence>
<evidence type="ECO:0000256" key="2">
    <source>
        <dbReference type="ARBA" id="ARBA00023239"/>
    </source>
</evidence>
<accession>A0A9J6QZN6</accession>
<dbReference type="RefSeq" id="WP_253020346.1">
    <property type="nucleotide sequence ID" value="NZ_JAJAGH010000017.1"/>
</dbReference>
<dbReference type="InterPro" id="IPR019777">
    <property type="entry name" value="Form_AcTrfase_GR_CS"/>
</dbReference>